<dbReference type="Gene3D" id="3.30.70.20">
    <property type="match status" value="1"/>
</dbReference>
<gene>
    <name evidence="1" type="ORF">F4559_003672</name>
</gene>
<accession>A0A7W7T4A9</accession>
<dbReference type="Proteomes" id="UP000542674">
    <property type="component" value="Unassembled WGS sequence"/>
</dbReference>
<dbReference type="RefSeq" id="WP_184670239.1">
    <property type="nucleotide sequence ID" value="NZ_BAABAI010000026.1"/>
</dbReference>
<sequence length="73" mass="7454">MAASVTRAHLAVDKAECQGAGLCHALAPELFRLDPQGFGEAVVSDLDDPDDIEAADSVVGGCPAAAVLLTYLD</sequence>
<dbReference type="EMBL" id="JACHJS010000001">
    <property type="protein sequence ID" value="MBB4966313.1"/>
    <property type="molecule type" value="Genomic_DNA"/>
</dbReference>
<evidence type="ECO:0000313" key="2">
    <source>
        <dbReference type="Proteomes" id="UP000542674"/>
    </source>
</evidence>
<dbReference type="SUPFAM" id="SSF54862">
    <property type="entry name" value="4Fe-4S ferredoxins"/>
    <property type="match status" value="1"/>
</dbReference>
<evidence type="ECO:0000313" key="1">
    <source>
        <dbReference type="EMBL" id="MBB4966313.1"/>
    </source>
</evidence>
<dbReference type="AlphaFoldDB" id="A0A7W7T4A9"/>
<dbReference type="Pfam" id="PF13370">
    <property type="entry name" value="Fer4_13"/>
    <property type="match status" value="1"/>
</dbReference>
<reference evidence="1 2" key="1">
    <citation type="submission" date="2020-08" db="EMBL/GenBank/DDBJ databases">
        <title>Sequencing the genomes of 1000 actinobacteria strains.</title>
        <authorList>
            <person name="Klenk H.-P."/>
        </authorList>
    </citation>
    <scope>NUCLEOTIDE SEQUENCE [LARGE SCALE GENOMIC DNA]</scope>
    <source>
        <strain evidence="1 2">DSM 45084</strain>
    </source>
</reference>
<name>A0A7W7T4A9_9PSEU</name>
<organism evidence="1 2">
    <name type="scientific">Saccharothrix violaceirubra</name>
    <dbReference type="NCBI Taxonomy" id="413306"/>
    <lineage>
        <taxon>Bacteria</taxon>
        <taxon>Bacillati</taxon>
        <taxon>Actinomycetota</taxon>
        <taxon>Actinomycetes</taxon>
        <taxon>Pseudonocardiales</taxon>
        <taxon>Pseudonocardiaceae</taxon>
        <taxon>Saccharothrix</taxon>
    </lineage>
</organism>
<protein>
    <submittedName>
        <fullName evidence="1">Ferredoxin</fullName>
    </submittedName>
</protein>
<comment type="caution">
    <text evidence="1">The sequence shown here is derived from an EMBL/GenBank/DDBJ whole genome shotgun (WGS) entry which is preliminary data.</text>
</comment>
<keyword evidence="2" id="KW-1185">Reference proteome</keyword>
<proteinExistence type="predicted"/>